<keyword evidence="3" id="KW-1133">Transmembrane helix</keyword>
<dbReference type="EMBL" id="AP012035">
    <property type="protein sequence ID" value="BAJ81943.1"/>
    <property type="molecule type" value="Genomic_DNA"/>
</dbReference>
<keyword evidence="4" id="KW-0472">Membrane</keyword>
<dbReference type="GO" id="GO:0016020">
    <property type="term" value="C:membrane"/>
    <property type="evidence" value="ECO:0007669"/>
    <property type="project" value="UniProtKB-SubCell"/>
</dbReference>
<dbReference type="Gene3D" id="3.10.450.230">
    <property type="entry name" value="VirB8 protein"/>
    <property type="match status" value="1"/>
</dbReference>
<dbReference type="OrthoDB" id="597581at2"/>
<dbReference type="SUPFAM" id="SSF54427">
    <property type="entry name" value="NTF2-like"/>
    <property type="match status" value="1"/>
</dbReference>
<sequence>MRWRRFSARMSETETPATAYQRAGQLWDQRIGSARVQAANWRMMAFGSLALAAVVTADDIRAHSRAMVTPFVVEVNHLGAVQAVAPAQTEVQPTDTEIAYFLAQFIERVRGLSVDPVVVRKAWLDAYAQITSHAKPMLDAYARKADPFGRIGKRAITVDVTSVVRASPSSFRVAWVEHPYQDGSALPAQHWAAILTVVIQTPHTEAALRQNPLGIYIDAISWAREVNTVQTEGSTP</sequence>
<dbReference type="InterPro" id="IPR007430">
    <property type="entry name" value="VirB8"/>
</dbReference>
<dbReference type="RefSeq" id="WP_013640692.1">
    <property type="nucleotide sequence ID" value="NC_015186.1"/>
</dbReference>
<organism evidence="5 6">
    <name type="scientific">Acidiphilium multivorum (strain DSM 11245 / JCM 8867 / NBRC 100883 / AIU 301)</name>
    <dbReference type="NCBI Taxonomy" id="926570"/>
    <lineage>
        <taxon>Bacteria</taxon>
        <taxon>Pseudomonadati</taxon>
        <taxon>Pseudomonadota</taxon>
        <taxon>Alphaproteobacteria</taxon>
        <taxon>Acetobacterales</taxon>
        <taxon>Acidocellaceae</taxon>
        <taxon>Acidiphilium</taxon>
    </lineage>
</organism>
<evidence type="ECO:0000256" key="4">
    <source>
        <dbReference type="ARBA" id="ARBA00023136"/>
    </source>
</evidence>
<dbReference type="AlphaFoldDB" id="F0J2J9"/>
<evidence type="ECO:0000313" key="6">
    <source>
        <dbReference type="Proteomes" id="UP000007100"/>
    </source>
</evidence>
<dbReference type="Proteomes" id="UP000007100">
    <property type="component" value="Chromosome"/>
</dbReference>
<dbReference type="KEGG" id="amv:ACMV_25960"/>
<name>F0J2J9_ACIMA</name>
<dbReference type="Pfam" id="PF04335">
    <property type="entry name" value="VirB8"/>
    <property type="match status" value="1"/>
</dbReference>
<dbReference type="CDD" id="cd16425">
    <property type="entry name" value="TrbF"/>
    <property type="match status" value="1"/>
</dbReference>
<dbReference type="InterPro" id="IPR032710">
    <property type="entry name" value="NTF2-like_dom_sf"/>
</dbReference>
<protein>
    <submittedName>
        <fullName evidence="5">Putative conjugal transfer protein TrbF</fullName>
    </submittedName>
</protein>
<evidence type="ECO:0000256" key="2">
    <source>
        <dbReference type="ARBA" id="ARBA00022692"/>
    </source>
</evidence>
<keyword evidence="6" id="KW-1185">Reference proteome</keyword>
<proteinExistence type="predicted"/>
<dbReference type="NCBIfam" id="NF010446">
    <property type="entry name" value="PRK13872.1"/>
    <property type="match status" value="1"/>
</dbReference>
<accession>F0J2J9</accession>
<reference evidence="5 6" key="1">
    <citation type="submission" date="2010-12" db="EMBL/GenBank/DDBJ databases">
        <title>Whole genome sequence of Acidiphilium multivorum AIU301.</title>
        <authorList>
            <person name="Narita-Yamada S."/>
            <person name="Nakamura S."/>
            <person name="Ito N."/>
            <person name="Takarada H."/>
            <person name="Katano Y."/>
            <person name="Nakazawa H."/>
            <person name="Hosoyama A."/>
            <person name="Yamada R."/>
            <person name="Fujita N."/>
        </authorList>
    </citation>
    <scope>NUCLEOTIDE SEQUENCE [LARGE SCALE GENOMIC DNA]</scope>
    <source>
        <strain evidence="6">DSM 11245 / JCM 8867 / AIU301</strain>
    </source>
</reference>
<evidence type="ECO:0000256" key="1">
    <source>
        <dbReference type="ARBA" id="ARBA00004167"/>
    </source>
</evidence>
<comment type="subcellular location">
    <subcellularLocation>
        <location evidence="1">Membrane</location>
        <topology evidence="1">Single-pass membrane protein</topology>
    </subcellularLocation>
</comment>
<evidence type="ECO:0000313" key="5">
    <source>
        <dbReference type="EMBL" id="BAJ81943.1"/>
    </source>
</evidence>
<gene>
    <name evidence="5" type="primary">trbF</name>
    <name evidence="5" type="ordered locus">ACMV_25960</name>
</gene>
<keyword evidence="2" id="KW-0812">Transmembrane</keyword>
<dbReference type="InterPro" id="IPR035658">
    <property type="entry name" value="TrbF"/>
</dbReference>
<dbReference type="HOGENOM" id="CLU_076026_0_0_5"/>
<evidence type="ECO:0000256" key="3">
    <source>
        <dbReference type="ARBA" id="ARBA00022989"/>
    </source>
</evidence>